<feature type="transmembrane region" description="Helical" evidence="1">
    <location>
        <begin position="79"/>
        <end position="104"/>
    </location>
</feature>
<proteinExistence type="predicted"/>
<evidence type="ECO:0000259" key="2">
    <source>
        <dbReference type="Pfam" id="PF04536"/>
    </source>
</evidence>
<feature type="transmembrane region" description="Helical" evidence="1">
    <location>
        <begin position="41"/>
        <end position="67"/>
    </location>
</feature>
<dbReference type="EMBL" id="JACIEK010000002">
    <property type="protein sequence ID" value="MBB3997519.1"/>
    <property type="molecule type" value="Genomic_DNA"/>
</dbReference>
<evidence type="ECO:0000313" key="4">
    <source>
        <dbReference type="Proteomes" id="UP000542776"/>
    </source>
</evidence>
<gene>
    <name evidence="3" type="ORF">GGR04_001355</name>
</gene>
<organism evidence="3 4">
    <name type="scientific">Aureimonas pseudogalii</name>
    <dbReference type="NCBI Taxonomy" id="1744844"/>
    <lineage>
        <taxon>Bacteria</taxon>
        <taxon>Pseudomonadati</taxon>
        <taxon>Pseudomonadota</taxon>
        <taxon>Alphaproteobacteria</taxon>
        <taxon>Hyphomicrobiales</taxon>
        <taxon>Aurantimonadaceae</taxon>
        <taxon>Aureimonas</taxon>
    </lineage>
</organism>
<comment type="caution">
    <text evidence="3">The sequence shown here is derived from an EMBL/GenBank/DDBJ whole genome shotgun (WGS) entry which is preliminary data.</text>
</comment>
<keyword evidence="4" id="KW-1185">Reference proteome</keyword>
<dbReference type="InterPro" id="IPR007621">
    <property type="entry name" value="TPM_dom"/>
</dbReference>
<protein>
    <submittedName>
        <fullName evidence="3">Putative membrane protein</fullName>
    </submittedName>
</protein>
<keyword evidence="1" id="KW-1133">Transmembrane helix</keyword>
<dbReference type="RefSeq" id="WP_183199077.1">
    <property type="nucleotide sequence ID" value="NZ_JACIEK010000002.1"/>
</dbReference>
<dbReference type="Proteomes" id="UP000542776">
    <property type="component" value="Unassembled WGS sequence"/>
</dbReference>
<dbReference type="Gene3D" id="3.10.310.50">
    <property type="match status" value="1"/>
</dbReference>
<name>A0A7W6H4P1_9HYPH</name>
<dbReference type="AlphaFoldDB" id="A0A7W6H4P1"/>
<evidence type="ECO:0000313" key="3">
    <source>
        <dbReference type="EMBL" id="MBB3997519.1"/>
    </source>
</evidence>
<dbReference type="Pfam" id="PF04536">
    <property type="entry name" value="TPM_phosphatase"/>
    <property type="match status" value="1"/>
</dbReference>
<keyword evidence="1" id="KW-0472">Membrane</keyword>
<accession>A0A7W6H4P1</accession>
<evidence type="ECO:0000256" key="1">
    <source>
        <dbReference type="SAM" id="Phobius"/>
    </source>
</evidence>
<keyword evidence="1" id="KW-0812">Transmembrane</keyword>
<feature type="domain" description="TPM" evidence="2">
    <location>
        <begin position="111"/>
        <end position="187"/>
    </location>
</feature>
<reference evidence="3 4" key="1">
    <citation type="submission" date="2020-08" db="EMBL/GenBank/DDBJ databases">
        <title>Genomic Encyclopedia of Type Strains, Phase IV (KMG-IV): sequencing the most valuable type-strain genomes for metagenomic binning, comparative biology and taxonomic classification.</title>
        <authorList>
            <person name="Goeker M."/>
        </authorList>
    </citation>
    <scope>NUCLEOTIDE SEQUENCE [LARGE SCALE GENOMIC DNA]</scope>
    <source>
        <strain evidence="3 4">DSM 102238</strain>
    </source>
</reference>
<sequence>MPLRFTPDDHARVAGAIRAAEAGTAGEIYAVFARRADDYRFVAAAVALAASMASGLAVSLAAAALGVPLPALAVEGAQVLGTLALFVGLTLAPGLLMLFVPAAVARGRAAALARAQFLAHNLHATAERTGILVFVSEAERHAEVIADAGIAARVPQAEWDAIVTELTEAAKGDRLAEGFVRAVERSGALLAEAFPPRPGDRNEIPDRLVEI</sequence>